<feature type="compositionally biased region" description="Polar residues" evidence="4">
    <location>
        <begin position="726"/>
        <end position="738"/>
    </location>
</feature>
<dbReference type="PANTHER" id="PTHR16650:SF10">
    <property type="entry name" value="LEBERCILIN"/>
    <property type="match status" value="1"/>
</dbReference>
<proteinExistence type="inferred from homology"/>
<feature type="coiled-coil region" evidence="3">
    <location>
        <begin position="171"/>
        <end position="357"/>
    </location>
</feature>
<dbReference type="AlphaFoldDB" id="A0AAV2KFS1"/>
<dbReference type="GO" id="GO:0042073">
    <property type="term" value="P:intraciliary transport"/>
    <property type="evidence" value="ECO:0007669"/>
    <property type="project" value="TreeGrafter"/>
</dbReference>
<keyword evidence="7" id="KW-1185">Reference proteome</keyword>
<comment type="similarity">
    <text evidence="1">Belongs to the LCA5 family.</text>
</comment>
<feature type="compositionally biased region" description="Basic and acidic residues" evidence="4">
    <location>
        <begin position="449"/>
        <end position="460"/>
    </location>
</feature>
<feature type="compositionally biased region" description="Polar residues" evidence="4">
    <location>
        <begin position="142"/>
        <end position="156"/>
    </location>
</feature>
<evidence type="ECO:0000256" key="4">
    <source>
        <dbReference type="SAM" id="MobiDB-lite"/>
    </source>
</evidence>
<organism evidence="6 7">
    <name type="scientific">Knipowitschia caucasica</name>
    <name type="common">Caucasian dwarf goby</name>
    <name type="synonym">Pomatoschistus caucasicus</name>
    <dbReference type="NCBI Taxonomy" id="637954"/>
    <lineage>
        <taxon>Eukaryota</taxon>
        <taxon>Metazoa</taxon>
        <taxon>Chordata</taxon>
        <taxon>Craniata</taxon>
        <taxon>Vertebrata</taxon>
        <taxon>Euteleostomi</taxon>
        <taxon>Actinopterygii</taxon>
        <taxon>Neopterygii</taxon>
        <taxon>Teleostei</taxon>
        <taxon>Neoteleostei</taxon>
        <taxon>Acanthomorphata</taxon>
        <taxon>Gobiaria</taxon>
        <taxon>Gobiiformes</taxon>
        <taxon>Gobioidei</taxon>
        <taxon>Gobiidae</taxon>
        <taxon>Gobiinae</taxon>
        <taxon>Knipowitschia</taxon>
    </lineage>
</organism>
<dbReference type="InterPro" id="IPR028933">
    <property type="entry name" value="Lebercilin_dom"/>
</dbReference>
<feature type="region of interest" description="Disordered" evidence="4">
    <location>
        <begin position="433"/>
        <end position="510"/>
    </location>
</feature>
<evidence type="ECO:0000256" key="2">
    <source>
        <dbReference type="ARBA" id="ARBA00023054"/>
    </source>
</evidence>
<evidence type="ECO:0000256" key="3">
    <source>
        <dbReference type="SAM" id="Coils"/>
    </source>
</evidence>
<keyword evidence="2 3" id="KW-0175">Coiled coil</keyword>
<dbReference type="InterPro" id="IPR026188">
    <property type="entry name" value="Lebercilin-like"/>
</dbReference>
<feature type="region of interest" description="Disordered" evidence="4">
    <location>
        <begin position="26"/>
        <end position="163"/>
    </location>
</feature>
<protein>
    <recommendedName>
        <fullName evidence="5">Lebercilin domain-containing protein</fullName>
    </recommendedName>
</protein>
<dbReference type="EMBL" id="OZ035839">
    <property type="protein sequence ID" value="CAL1586344.1"/>
    <property type="molecule type" value="Genomic_DNA"/>
</dbReference>
<feature type="compositionally biased region" description="Basic and acidic residues" evidence="4">
    <location>
        <begin position="586"/>
        <end position="599"/>
    </location>
</feature>
<name>A0AAV2KFS1_KNICA</name>
<sequence length="764" mass="87317">MRGARVEVDFMESENFPESYADNRAVVSRQSVQSTKKDSQSLKNYKLRDENEKREVDSRSKTRICHSDPDRDHTSDEESRRSKESYYSDDYESQSECSLSPYARSRSPSPQRKETKLSPPHKTASVGRKGAPRPQRGGRRYASQQLHRGADSQSKGVSPPKDLDLVTKRMLSARLLKINELRNALTELQQRTNELQKENRVLRQLQLRQEKALHRYDDTESEISQLISRHSNEIHVLRERLRRTQERERTVERRLKESEEQLTKSQATVARLKKLVNQQDLGQRDELSRKLDEEKGLRQEAERKIKELERSIELSISSFQRQLVSEKKRTLAAQEVVRSVQEEQERLTNKLKEKDRELDVKNIYSNRLLKPSQRKDAESGTKRKLVSSKTSTVAVQTEDRQELASVGFPTPPPAIIDSNENDEYFSLKELNKDVESHTQTNQSHSEVQLQEKAKDQERNNKQQSFESNLHRETDKAIKEECKKELKTDVESPTDSKEKSPRPGRVAEDVQRLNQETLVNQQEEEEEARLKKKRLLAKMREIDQQNQTTNNHILNVSNSIAASEQRSPRSSIFSLSQTDNVLNTSCESKDGIGRRSERESGGLTTGLGRRAFRTQASDDLAFGNYAPSFGHASSRGMSHLPQTPPKEDKGSALEAIGVFSLKKTDSDKEKDFMNKVGEKDRKSILMQQLFGNIATIDNVKNKNKDILDSPPSTNGVRSRREGLQGLHSGSHTPPAETKSTIQVVETKPAVRAIASFDEDIEELTL</sequence>
<evidence type="ECO:0000313" key="6">
    <source>
        <dbReference type="EMBL" id="CAL1586344.1"/>
    </source>
</evidence>
<feature type="region of interest" description="Disordered" evidence="4">
    <location>
        <begin position="582"/>
        <end position="608"/>
    </location>
</feature>
<accession>A0AAV2KFS1</accession>
<feature type="region of interest" description="Disordered" evidence="4">
    <location>
        <begin position="703"/>
        <end position="738"/>
    </location>
</feature>
<gene>
    <name evidence="6" type="ORF">KC01_LOCUS16425</name>
</gene>
<feature type="region of interest" description="Disordered" evidence="4">
    <location>
        <begin position="369"/>
        <end position="419"/>
    </location>
</feature>
<reference evidence="6 7" key="1">
    <citation type="submission" date="2024-04" db="EMBL/GenBank/DDBJ databases">
        <authorList>
            <person name="Waldvogel A.-M."/>
            <person name="Schoenle A."/>
        </authorList>
    </citation>
    <scope>NUCLEOTIDE SEQUENCE [LARGE SCALE GENOMIC DNA]</scope>
</reference>
<dbReference type="GO" id="GO:0005930">
    <property type="term" value="C:axoneme"/>
    <property type="evidence" value="ECO:0007669"/>
    <property type="project" value="TreeGrafter"/>
</dbReference>
<evidence type="ECO:0000256" key="1">
    <source>
        <dbReference type="ARBA" id="ARBA00010229"/>
    </source>
</evidence>
<evidence type="ECO:0000259" key="5">
    <source>
        <dbReference type="Pfam" id="PF15619"/>
    </source>
</evidence>
<evidence type="ECO:0000313" key="7">
    <source>
        <dbReference type="Proteomes" id="UP001497482"/>
    </source>
</evidence>
<feature type="compositionally biased region" description="Polar residues" evidence="4">
    <location>
        <begin position="437"/>
        <end position="448"/>
    </location>
</feature>
<feature type="compositionally biased region" description="Basic and acidic residues" evidence="4">
    <location>
        <begin position="35"/>
        <end position="86"/>
    </location>
</feature>
<dbReference type="Proteomes" id="UP001497482">
    <property type="component" value="Chromosome 17"/>
</dbReference>
<dbReference type="PANTHER" id="PTHR16650">
    <property type="entry name" value="C21ORF13-RELATED"/>
    <property type="match status" value="1"/>
</dbReference>
<feature type="compositionally biased region" description="Basic and acidic residues" evidence="4">
    <location>
        <begin position="468"/>
        <end position="510"/>
    </location>
</feature>
<feature type="domain" description="Lebercilin" evidence="5">
    <location>
        <begin position="166"/>
        <end position="358"/>
    </location>
</feature>
<dbReference type="Pfam" id="PF15619">
    <property type="entry name" value="Lebercilin"/>
    <property type="match status" value="1"/>
</dbReference>